<name>A0A6G7VQ39_9RHOB</name>
<evidence type="ECO:0000313" key="3">
    <source>
        <dbReference type="Proteomes" id="UP000500791"/>
    </source>
</evidence>
<organism evidence="2 3">
    <name type="scientific">Pontivivens nitratireducens</name>
    <dbReference type="NCBI Taxonomy" id="2758038"/>
    <lineage>
        <taxon>Bacteria</taxon>
        <taxon>Pseudomonadati</taxon>
        <taxon>Pseudomonadota</taxon>
        <taxon>Alphaproteobacteria</taxon>
        <taxon>Rhodobacterales</taxon>
        <taxon>Paracoccaceae</taxon>
        <taxon>Pontivivens</taxon>
    </lineage>
</organism>
<dbReference type="InterPro" id="IPR050210">
    <property type="entry name" value="tRNA_Adenine-N(6)_MTase"/>
</dbReference>
<dbReference type="Pfam" id="PF13649">
    <property type="entry name" value="Methyltransf_25"/>
    <property type="match status" value="1"/>
</dbReference>
<dbReference type="Proteomes" id="UP000500791">
    <property type="component" value="Chromosome"/>
</dbReference>
<proteinExistence type="predicted"/>
<dbReference type="CDD" id="cd02440">
    <property type="entry name" value="AdoMet_MTases"/>
    <property type="match status" value="1"/>
</dbReference>
<dbReference type="PANTHER" id="PTHR47739:SF1">
    <property type="entry name" value="TRNA1(VAL) (ADENINE(37)-N6)-METHYLTRANSFERASE"/>
    <property type="match status" value="1"/>
</dbReference>
<dbReference type="AlphaFoldDB" id="A0A6G7VQ39"/>
<dbReference type="SUPFAM" id="SSF53335">
    <property type="entry name" value="S-adenosyl-L-methionine-dependent methyltransferases"/>
    <property type="match status" value="1"/>
</dbReference>
<dbReference type="EMBL" id="CP049811">
    <property type="protein sequence ID" value="QIK42032.1"/>
    <property type="molecule type" value="Genomic_DNA"/>
</dbReference>
<keyword evidence="2" id="KW-0808">Transferase</keyword>
<sequence length="245" mass="26125">MTHDAFLGGRVHIWQPRKGYRAATDPVWLAAACPAASGQSVLELGCGAGTALACLNARVAGLDLAGIEMQRDYAELARRNLPQGARVLEGDLSRMPPELRARRFDHVIANPPFYSAGQGIRPNDPGRETAHVEDTPLATWIDSGLRRVQDRGTFTMINRTDRLADILAPLQGRTGGVMILPLAARAGRAAERVIVQAIKGARAPLKLLPPMVVHEGDSHPGDVSHFSALASGVLREGACLSLAAI</sequence>
<dbReference type="GO" id="GO:0032259">
    <property type="term" value="P:methylation"/>
    <property type="evidence" value="ECO:0007669"/>
    <property type="project" value="UniProtKB-KW"/>
</dbReference>
<dbReference type="GO" id="GO:0003676">
    <property type="term" value="F:nucleic acid binding"/>
    <property type="evidence" value="ECO:0007669"/>
    <property type="project" value="InterPro"/>
</dbReference>
<accession>A0A6G7VQ39</accession>
<dbReference type="InterPro" id="IPR029063">
    <property type="entry name" value="SAM-dependent_MTases_sf"/>
</dbReference>
<feature type="domain" description="Methyltransferase" evidence="1">
    <location>
        <begin position="41"/>
        <end position="109"/>
    </location>
</feature>
<keyword evidence="2" id="KW-0489">Methyltransferase</keyword>
<keyword evidence="3" id="KW-1185">Reference proteome</keyword>
<gene>
    <name evidence="2" type="ORF">G8E03_06120</name>
</gene>
<dbReference type="PANTHER" id="PTHR47739">
    <property type="entry name" value="TRNA1(VAL) (ADENINE(37)-N6)-METHYLTRANSFERASE"/>
    <property type="match status" value="1"/>
</dbReference>
<dbReference type="PROSITE" id="PS00092">
    <property type="entry name" value="N6_MTASE"/>
    <property type="match status" value="1"/>
</dbReference>
<dbReference type="InterPro" id="IPR002052">
    <property type="entry name" value="DNA_methylase_N6_adenine_CS"/>
</dbReference>
<dbReference type="GO" id="GO:0008168">
    <property type="term" value="F:methyltransferase activity"/>
    <property type="evidence" value="ECO:0007669"/>
    <property type="project" value="UniProtKB-KW"/>
</dbReference>
<protein>
    <submittedName>
        <fullName evidence="2">Methyltransferase domain-containing protein</fullName>
    </submittedName>
</protein>
<reference evidence="2 3" key="1">
    <citation type="submission" date="2020-03" db="EMBL/GenBank/DDBJ databases">
        <title>Complete genome sequence of Monaibacterium sp. ALG8 with diverse plasmids.</title>
        <authorList>
            <person name="Sun C."/>
        </authorList>
    </citation>
    <scope>NUCLEOTIDE SEQUENCE [LARGE SCALE GENOMIC DNA]</scope>
    <source>
        <strain evidence="2 3">ALG8</strain>
    </source>
</reference>
<dbReference type="KEGG" id="mon:G8E03_06120"/>
<evidence type="ECO:0000313" key="2">
    <source>
        <dbReference type="EMBL" id="QIK42032.1"/>
    </source>
</evidence>
<dbReference type="InterPro" id="IPR041698">
    <property type="entry name" value="Methyltransf_25"/>
</dbReference>
<evidence type="ECO:0000259" key="1">
    <source>
        <dbReference type="Pfam" id="PF13649"/>
    </source>
</evidence>
<dbReference type="Gene3D" id="3.40.50.150">
    <property type="entry name" value="Vaccinia Virus protein VP39"/>
    <property type="match status" value="1"/>
</dbReference>